<comment type="pathway">
    <text evidence="2 9">Amino-acid biosynthesis; L-tryptophan biosynthesis; L-tryptophan from chorismate: step 3/5.</text>
</comment>
<evidence type="ECO:0000256" key="7">
    <source>
        <dbReference type="ARBA" id="ARBA00023141"/>
    </source>
</evidence>
<dbReference type="InterPro" id="IPR011060">
    <property type="entry name" value="RibuloseP-bd_barrel"/>
</dbReference>
<dbReference type="EMBL" id="CABWKQ010000002">
    <property type="protein sequence ID" value="VWX33129.1"/>
    <property type="molecule type" value="Genomic_DNA"/>
</dbReference>
<evidence type="ECO:0000259" key="10">
    <source>
        <dbReference type="Pfam" id="PF00697"/>
    </source>
</evidence>
<evidence type="ECO:0000256" key="1">
    <source>
        <dbReference type="ARBA" id="ARBA00001164"/>
    </source>
</evidence>
<dbReference type="InterPro" id="IPR013785">
    <property type="entry name" value="Aldolase_TIM"/>
</dbReference>
<evidence type="ECO:0000256" key="6">
    <source>
        <dbReference type="ARBA" id="ARBA00022822"/>
    </source>
</evidence>
<evidence type="ECO:0000256" key="9">
    <source>
        <dbReference type="HAMAP-Rule" id="MF_00135"/>
    </source>
</evidence>
<dbReference type="UniPathway" id="UPA00035">
    <property type="reaction ID" value="UER00042"/>
</dbReference>
<dbReference type="PANTHER" id="PTHR42894:SF1">
    <property type="entry name" value="N-(5'-PHOSPHORIBOSYL)ANTHRANILATE ISOMERASE"/>
    <property type="match status" value="1"/>
</dbReference>
<dbReference type="CDD" id="cd00405">
    <property type="entry name" value="PRAI"/>
    <property type="match status" value="1"/>
</dbReference>
<evidence type="ECO:0000256" key="2">
    <source>
        <dbReference type="ARBA" id="ARBA00004664"/>
    </source>
</evidence>
<organism evidence="11 12">
    <name type="scientific">Exiguobacterium oxidotolerans</name>
    <dbReference type="NCBI Taxonomy" id="223958"/>
    <lineage>
        <taxon>Bacteria</taxon>
        <taxon>Bacillati</taxon>
        <taxon>Bacillota</taxon>
        <taxon>Bacilli</taxon>
        <taxon>Bacillales</taxon>
        <taxon>Bacillales Family XII. Incertae Sedis</taxon>
        <taxon>Exiguobacterium</taxon>
    </lineage>
</organism>
<keyword evidence="6 9" id="KW-0822">Tryptophan biosynthesis</keyword>
<proteinExistence type="inferred from homology"/>
<dbReference type="GO" id="GO:0004640">
    <property type="term" value="F:phosphoribosylanthranilate isomerase activity"/>
    <property type="evidence" value="ECO:0007669"/>
    <property type="project" value="UniProtKB-UniRule"/>
</dbReference>
<keyword evidence="7 9" id="KW-0057">Aromatic amino acid biosynthesis</keyword>
<dbReference type="InterPro" id="IPR001240">
    <property type="entry name" value="PRAI_dom"/>
</dbReference>
<dbReference type="GO" id="GO:0000162">
    <property type="term" value="P:L-tryptophan biosynthetic process"/>
    <property type="evidence" value="ECO:0007669"/>
    <property type="project" value="UniProtKB-UniRule"/>
</dbReference>
<comment type="catalytic activity">
    <reaction evidence="1 9">
        <text>N-(5-phospho-beta-D-ribosyl)anthranilate = 1-(2-carboxyphenylamino)-1-deoxy-D-ribulose 5-phosphate</text>
        <dbReference type="Rhea" id="RHEA:21540"/>
        <dbReference type="ChEBI" id="CHEBI:18277"/>
        <dbReference type="ChEBI" id="CHEBI:58613"/>
        <dbReference type="EC" id="5.3.1.24"/>
    </reaction>
</comment>
<dbReference type="Proteomes" id="UP000439752">
    <property type="component" value="Unassembled WGS sequence"/>
</dbReference>
<dbReference type="PANTHER" id="PTHR42894">
    <property type="entry name" value="N-(5'-PHOSPHORIBOSYL)ANTHRANILATE ISOMERASE"/>
    <property type="match status" value="1"/>
</dbReference>
<evidence type="ECO:0000256" key="5">
    <source>
        <dbReference type="ARBA" id="ARBA00022605"/>
    </source>
</evidence>
<dbReference type="AlphaFoldDB" id="A0A653I2N3"/>
<dbReference type="Gene3D" id="3.20.20.70">
    <property type="entry name" value="Aldolase class I"/>
    <property type="match status" value="1"/>
</dbReference>
<reference evidence="11 12" key="1">
    <citation type="submission" date="2019-10" db="EMBL/GenBank/DDBJ databases">
        <authorList>
            <person name="Karimi E."/>
        </authorList>
    </citation>
    <scope>NUCLEOTIDE SEQUENCE [LARGE SCALE GENOMIC DNA]</scope>
    <source>
        <strain evidence="11">Exiguobacterium sp. 9Y</strain>
    </source>
</reference>
<comment type="similarity">
    <text evidence="9">Belongs to the TrpF family.</text>
</comment>
<dbReference type="EC" id="5.3.1.24" evidence="3 9"/>
<evidence type="ECO:0000256" key="3">
    <source>
        <dbReference type="ARBA" id="ARBA00012572"/>
    </source>
</evidence>
<accession>A0A653I2N3</accession>
<dbReference type="SUPFAM" id="SSF51366">
    <property type="entry name" value="Ribulose-phoshate binding barrel"/>
    <property type="match status" value="1"/>
</dbReference>
<dbReference type="InterPro" id="IPR044643">
    <property type="entry name" value="TrpF_fam"/>
</dbReference>
<gene>
    <name evidence="9 11" type="primary">trpF</name>
    <name evidence="11" type="ORF">EXIGUO9Y_100059</name>
</gene>
<feature type="domain" description="N-(5'phosphoribosyl) anthranilate isomerase (PRAI)" evidence="10">
    <location>
        <begin position="5"/>
        <end position="183"/>
    </location>
</feature>
<name>A0A653I2N3_9BACL</name>
<protein>
    <recommendedName>
        <fullName evidence="4 9">N-(5'-phosphoribosyl)anthranilate isomerase</fullName>
        <shortName evidence="9">PRAI</shortName>
        <ecNumber evidence="3 9">5.3.1.24</ecNumber>
    </recommendedName>
</protein>
<evidence type="ECO:0000256" key="4">
    <source>
        <dbReference type="ARBA" id="ARBA00022272"/>
    </source>
</evidence>
<dbReference type="HAMAP" id="MF_00135">
    <property type="entry name" value="PRAI"/>
    <property type="match status" value="1"/>
</dbReference>
<keyword evidence="12" id="KW-1185">Reference proteome</keyword>
<keyword evidence="8 9" id="KW-0413">Isomerase</keyword>
<dbReference type="NCBIfam" id="NF002300">
    <property type="entry name" value="PRK01222.1-7"/>
    <property type="match status" value="1"/>
</dbReference>
<keyword evidence="5 9" id="KW-0028">Amino-acid biosynthesis</keyword>
<evidence type="ECO:0000313" key="11">
    <source>
        <dbReference type="EMBL" id="VWX33129.1"/>
    </source>
</evidence>
<evidence type="ECO:0000256" key="8">
    <source>
        <dbReference type="ARBA" id="ARBA00023235"/>
    </source>
</evidence>
<dbReference type="RefSeq" id="WP_159172684.1">
    <property type="nucleotide sequence ID" value="NZ_LR732308.1"/>
</dbReference>
<dbReference type="Pfam" id="PF00697">
    <property type="entry name" value="PRAI"/>
    <property type="match status" value="1"/>
</dbReference>
<sequence>MTRIKFCGLRRADDVIVASRLADYIGFVFAPSKRQVTLEQAAELRQLVPTTVQVVGVFVSPTLQEVEAAIETVGLDLIQIHGVMDEAIRRQTKIPIIQALVAGATSIDTEADYILYDAPEAGSGQPFDWSTDLTSTRPMFVAGGLTPSNVAAAIARYQPFAVDVSSGIETEFQKDQQKMLAFAHAVKGR</sequence>
<evidence type="ECO:0000313" key="12">
    <source>
        <dbReference type="Proteomes" id="UP000439752"/>
    </source>
</evidence>